<feature type="domain" description="SCP" evidence="3">
    <location>
        <begin position="86"/>
        <end position="198"/>
    </location>
</feature>
<dbReference type="PANTHER" id="PTHR31157">
    <property type="entry name" value="SCP DOMAIN-CONTAINING PROTEIN"/>
    <property type="match status" value="1"/>
</dbReference>
<keyword evidence="5" id="KW-1185">Reference proteome</keyword>
<evidence type="ECO:0000313" key="5">
    <source>
        <dbReference type="Proteomes" id="UP001597023"/>
    </source>
</evidence>
<protein>
    <submittedName>
        <fullName evidence="4">CAP domain-containing protein</fullName>
    </submittedName>
</protein>
<feature type="chain" id="PRO_5046990513" evidence="2">
    <location>
        <begin position="39"/>
        <end position="206"/>
    </location>
</feature>
<dbReference type="Proteomes" id="UP001597023">
    <property type="component" value="Unassembled WGS sequence"/>
</dbReference>
<evidence type="ECO:0000256" key="2">
    <source>
        <dbReference type="SAM" id="SignalP"/>
    </source>
</evidence>
<feature type="region of interest" description="Disordered" evidence="1">
    <location>
        <begin position="35"/>
        <end position="82"/>
    </location>
</feature>
<accession>A0ABW2W7W0</accession>
<dbReference type="SUPFAM" id="SSF55797">
    <property type="entry name" value="PR-1-like"/>
    <property type="match status" value="1"/>
</dbReference>
<name>A0ABW2W7W0_9ACTN</name>
<feature type="compositionally biased region" description="Pro residues" evidence="1">
    <location>
        <begin position="42"/>
        <end position="77"/>
    </location>
</feature>
<dbReference type="PANTHER" id="PTHR31157:SF1">
    <property type="entry name" value="SCP DOMAIN-CONTAINING PROTEIN"/>
    <property type="match status" value="1"/>
</dbReference>
<keyword evidence="2" id="KW-0732">Signal</keyword>
<feature type="signal peptide" evidence="2">
    <location>
        <begin position="1"/>
        <end position="38"/>
    </location>
</feature>
<evidence type="ECO:0000313" key="4">
    <source>
        <dbReference type="EMBL" id="MFD0315533.1"/>
    </source>
</evidence>
<evidence type="ECO:0000259" key="3">
    <source>
        <dbReference type="Pfam" id="PF00188"/>
    </source>
</evidence>
<comment type="caution">
    <text evidence="4">The sequence shown here is derived from an EMBL/GenBank/DDBJ whole genome shotgun (WGS) entry which is preliminary data.</text>
</comment>
<dbReference type="RefSeq" id="WP_381608783.1">
    <property type="nucleotide sequence ID" value="NZ_JBHTEB010000001.1"/>
</dbReference>
<proteinExistence type="predicted"/>
<evidence type="ECO:0000256" key="1">
    <source>
        <dbReference type="SAM" id="MobiDB-lite"/>
    </source>
</evidence>
<dbReference type="CDD" id="cd05379">
    <property type="entry name" value="CAP_bacterial"/>
    <property type="match status" value="1"/>
</dbReference>
<gene>
    <name evidence="4" type="ORF">ACFQZ6_15115</name>
</gene>
<dbReference type="Gene3D" id="3.40.33.10">
    <property type="entry name" value="CAP"/>
    <property type="match status" value="1"/>
</dbReference>
<dbReference type="Pfam" id="PF00188">
    <property type="entry name" value="CAP"/>
    <property type="match status" value="1"/>
</dbReference>
<sequence>MPHYPKGREKNGKTTGGKRAGVVLAAIAWALFPAPAGAVGDPFPPPPPPPRYEVPPWPLPDEPGPPPPPSRPSPPSKARPTADGVLTAVNHHRERAGCAPVRPHAALRRAAQAHSDYLARSGRLTHTGADGSSPADRMRAAGFRPRHSAENLTAGQRGADAAVGAWLDSPAHRKILLTCHYTHAGVGVAAGAGGPWWTLDLASPTR</sequence>
<dbReference type="InterPro" id="IPR035940">
    <property type="entry name" value="CAP_sf"/>
</dbReference>
<organism evidence="4 5">
    <name type="scientific">Streptomyces flavalbus</name>
    <dbReference type="NCBI Taxonomy" id="2665155"/>
    <lineage>
        <taxon>Bacteria</taxon>
        <taxon>Bacillati</taxon>
        <taxon>Actinomycetota</taxon>
        <taxon>Actinomycetes</taxon>
        <taxon>Kitasatosporales</taxon>
        <taxon>Streptomycetaceae</taxon>
        <taxon>Streptomyces</taxon>
    </lineage>
</organism>
<dbReference type="EMBL" id="JBHTEB010000001">
    <property type="protein sequence ID" value="MFD0315533.1"/>
    <property type="molecule type" value="Genomic_DNA"/>
</dbReference>
<dbReference type="InterPro" id="IPR014044">
    <property type="entry name" value="CAP_dom"/>
</dbReference>
<feature type="region of interest" description="Disordered" evidence="1">
    <location>
        <begin position="112"/>
        <end position="139"/>
    </location>
</feature>
<reference evidence="5" key="1">
    <citation type="journal article" date="2019" name="Int. J. Syst. Evol. Microbiol.">
        <title>The Global Catalogue of Microorganisms (GCM) 10K type strain sequencing project: providing services to taxonomists for standard genome sequencing and annotation.</title>
        <authorList>
            <consortium name="The Broad Institute Genomics Platform"/>
            <consortium name="The Broad Institute Genome Sequencing Center for Infectious Disease"/>
            <person name="Wu L."/>
            <person name="Ma J."/>
        </authorList>
    </citation>
    <scope>NUCLEOTIDE SEQUENCE [LARGE SCALE GENOMIC DNA]</scope>
    <source>
        <strain evidence="5">CGMCC 4.7400</strain>
    </source>
</reference>